<protein>
    <submittedName>
        <fullName evidence="2">Uncharacterized protein</fullName>
    </submittedName>
</protein>
<evidence type="ECO:0000256" key="1">
    <source>
        <dbReference type="SAM" id="MobiDB-lite"/>
    </source>
</evidence>
<name>A0A2A6D2C4_PRIPA</name>
<feature type="compositionally biased region" description="Polar residues" evidence="1">
    <location>
        <begin position="560"/>
        <end position="575"/>
    </location>
</feature>
<dbReference type="OrthoDB" id="5859941at2759"/>
<reference evidence="2" key="2">
    <citation type="submission" date="2022-06" db="UniProtKB">
        <authorList>
            <consortium name="EnsemblMetazoa"/>
        </authorList>
    </citation>
    <scope>IDENTIFICATION</scope>
    <source>
        <strain evidence="2">PS312</strain>
    </source>
</reference>
<feature type="region of interest" description="Disordered" evidence="1">
    <location>
        <begin position="388"/>
        <end position="407"/>
    </location>
</feature>
<evidence type="ECO:0000313" key="2">
    <source>
        <dbReference type="EnsemblMetazoa" id="PPA42263.1"/>
    </source>
</evidence>
<organism evidence="2 3">
    <name type="scientific">Pristionchus pacificus</name>
    <name type="common">Parasitic nematode worm</name>
    <dbReference type="NCBI Taxonomy" id="54126"/>
    <lineage>
        <taxon>Eukaryota</taxon>
        <taxon>Metazoa</taxon>
        <taxon>Ecdysozoa</taxon>
        <taxon>Nematoda</taxon>
        <taxon>Chromadorea</taxon>
        <taxon>Rhabditida</taxon>
        <taxon>Rhabditina</taxon>
        <taxon>Diplogasteromorpha</taxon>
        <taxon>Diplogasteroidea</taxon>
        <taxon>Neodiplogasteridae</taxon>
        <taxon>Pristionchus</taxon>
    </lineage>
</organism>
<feature type="compositionally biased region" description="Basic and acidic residues" evidence="1">
    <location>
        <begin position="537"/>
        <end position="559"/>
    </location>
</feature>
<reference evidence="3" key="1">
    <citation type="journal article" date="2008" name="Nat. Genet.">
        <title>The Pristionchus pacificus genome provides a unique perspective on nematode lifestyle and parasitism.</title>
        <authorList>
            <person name="Dieterich C."/>
            <person name="Clifton S.W."/>
            <person name="Schuster L.N."/>
            <person name="Chinwalla A."/>
            <person name="Delehaunty K."/>
            <person name="Dinkelacker I."/>
            <person name="Fulton L."/>
            <person name="Fulton R."/>
            <person name="Godfrey J."/>
            <person name="Minx P."/>
            <person name="Mitreva M."/>
            <person name="Roeseler W."/>
            <person name="Tian H."/>
            <person name="Witte H."/>
            <person name="Yang S.P."/>
            <person name="Wilson R.K."/>
            <person name="Sommer R.J."/>
        </authorList>
    </citation>
    <scope>NUCLEOTIDE SEQUENCE [LARGE SCALE GENOMIC DNA]</scope>
    <source>
        <strain evidence="3">PS312</strain>
    </source>
</reference>
<proteinExistence type="predicted"/>
<sequence length="664" mass="74830">MTVQHTAQVDGFVHTMKSALNLDDLSPFERFPDRFMRKIFGYAPESILDLRSTSVTMRTHVDEFAMLPETIQLVSELHVTGCLAHKPPAVAPMAICMYVPGIFAPLFALCLKLRLGGNIDKFQRADQLILAPELDFLKVYEMTTDDPNDADESLLKCIKECLGARLSKLELQGCSDASFERIEKLLEGTIIERMKFKSCMLTPTAERHLTNIIRGCEIDMVQFDVYGAAPDCNPVLLLETSSVARSIHIFQIRNFEALNERCENFLFGARNIEWASVILQMFSGKMDKLWIENVFHPKAIDENCAGILRESLPTIEKKVWFKTTCENILSYLVIPVFILPLERFALISLFDGFVTFSRDAGIYRQPIESSYASIVRALSQSEKKKDKSQRAVLVGSQEKATPQETAQHDEEVLKEIIDATHDKELKDAYTSGSITHKRFPENKTPGRRIVKYTLPSTSLRDRLLSSIRSIGRPVSFEPSMYLRRDLMPSELNQEKISREEARKRNNEAGCLKWGVRDCDLIKFRGPNYRPLPTGYRNLKDNEVDSKVLPKSTEQAKAKVTESSTPISNQSNLNSNTATISTTVPTVTTKSTDAPSAEFVTTRKKEEKSSTSTPLSTVPSSGVDSSDRAQESFPIPARSLRIKHTSRLNEGFVGNEEQIYAQYHA</sequence>
<feature type="region of interest" description="Disordered" evidence="1">
    <location>
        <begin position="529"/>
        <end position="637"/>
    </location>
</feature>
<dbReference type="Proteomes" id="UP000005239">
    <property type="component" value="Unassembled WGS sequence"/>
</dbReference>
<keyword evidence="3" id="KW-1185">Reference proteome</keyword>
<evidence type="ECO:0000313" key="3">
    <source>
        <dbReference type="Proteomes" id="UP000005239"/>
    </source>
</evidence>
<feature type="compositionally biased region" description="Low complexity" evidence="1">
    <location>
        <begin position="576"/>
        <end position="591"/>
    </location>
</feature>
<accession>A0A2A6D2C4</accession>
<dbReference type="PANTHER" id="PTHR21459:SF2">
    <property type="entry name" value="PROTEIN CBG08968"/>
    <property type="match status" value="1"/>
</dbReference>
<accession>A0A8R1Z029</accession>
<dbReference type="EnsemblMetazoa" id="PPA42263.1">
    <property type="protein sequence ID" value="PPA42263.1"/>
    <property type="gene ID" value="WBGene00280632"/>
</dbReference>
<dbReference type="AlphaFoldDB" id="A0A2A6D2C4"/>
<gene>
    <name evidence="2" type="primary">WBGene00280632</name>
</gene>
<dbReference type="PANTHER" id="PTHR21459">
    <property type="entry name" value="PROTEIN CBG08968"/>
    <property type="match status" value="1"/>
</dbReference>
<feature type="compositionally biased region" description="Low complexity" evidence="1">
    <location>
        <begin position="609"/>
        <end position="620"/>
    </location>
</feature>